<dbReference type="Proteomes" id="UP000076842">
    <property type="component" value="Unassembled WGS sequence"/>
</dbReference>
<evidence type="ECO:0000256" key="3">
    <source>
        <dbReference type="ARBA" id="ARBA00023002"/>
    </source>
</evidence>
<dbReference type="Gene3D" id="3.40.50.720">
    <property type="entry name" value="NAD(P)-binding Rossmann-like Domain"/>
    <property type="match status" value="1"/>
</dbReference>
<evidence type="ECO:0000313" key="6">
    <source>
        <dbReference type="Proteomes" id="UP000076842"/>
    </source>
</evidence>
<organism evidence="5 6">
    <name type="scientific">Calocera cornea HHB12733</name>
    <dbReference type="NCBI Taxonomy" id="1353952"/>
    <lineage>
        <taxon>Eukaryota</taxon>
        <taxon>Fungi</taxon>
        <taxon>Dikarya</taxon>
        <taxon>Basidiomycota</taxon>
        <taxon>Agaricomycotina</taxon>
        <taxon>Dacrymycetes</taxon>
        <taxon>Dacrymycetales</taxon>
        <taxon>Dacrymycetaceae</taxon>
        <taxon>Calocera</taxon>
    </lineage>
</organism>
<evidence type="ECO:0000256" key="1">
    <source>
        <dbReference type="ARBA" id="ARBA00006328"/>
    </source>
</evidence>
<dbReference type="Gene3D" id="3.90.25.10">
    <property type="entry name" value="UDP-galactose 4-epimerase, domain 1"/>
    <property type="match status" value="1"/>
</dbReference>
<dbReference type="EMBL" id="KV423935">
    <property type="protein sequence ID" value="KZT59948.1"/>
    <property type="molecule type" value="Genomic_DNA"/>
</dbReference>
<accession>A0A165HZJ7</accession>
<dbReference type="PANTHER" id="PTHR42748:SF30">
    <property type="entry name" value="NMRA-LIKE DOMAIN-CONTAINING PROTEIN"/>
    <property type="match status" value="1"/>
</dbReference>
<dbReference type="InterPro" id="IPR008030">
    <property type="entry name" value="NmrA-like"/>
</dbReference>
<protein>
    <submittedName>
        <fullName evidence="5">NAD(P)-binding protein</fullName>
    </submittedName>
</protein>
<dbReference type="GO" id="GO:0016491">
    <property type="term" value="F:oxidoreductase activity"/>
    <property type="evidence" value="ECO:0007669"/>
    <property type="project" value="UniProtKB-KW"/>
</dbReference>
<feature type="domain" description="NmrA-like" evidence="4">
    <location>
        <begin position="3"/>
        <end position="272"/>
    </location>
</feature>
<dbReference type="AlphaFoldDB" id="A0A165HZJ7"/>
<dbReference type="Pfam" id="PF05368">
    <property type="entry name" value="NmrA"/>
    <property type="match status" value="1"/>
</dbReference>
<dbReference type="InParanoid" id="A0A165HZJ7"/>
<evidence type="ECO:0000313" key="5">
    <source>
        <dbReference type="EMBL" id="KZT59948.1"/>
    </source>
</evidence>
<proteinExistence type="inferred from homology"/>
<reference evidence="5 6" key="1">
    <citation type="journal article" date="2016" name="Mol. Biol. Evol.">
        <title>Comparative Genomics of Early-Diverging Mushroom-Forming Fungi Provides Insights into the Origins of Lignocellulose Decay Capabilities.</title>
        <authorList>
            <person name="Nagy L.G."/>
            <person name="Riley R."/>
            <person name="Tritt A."/>
            <person name="Adam C."/>
            <person name="Daum C."/>
            <person name="Floudas D."/>
            <person name="Sun H."/>
            <person name="Yadav J.S."/>
            <person name="Pangilinan J."/>
            <person name="Larsson K.H."/>
            <person name="Matsuura K."/>
            <person name="Barry K."/>
            <person name="Labutti K."/>
            <person name="Kuo R."/>
            <person name="Ohm R.A."/>
            <person name="Bhattacharya S.S."/>
            <person name="Shirouzu T."/>
            <person name="Yoshinaga Y."/>
            <person name="Martin F.M."/>
            <person name="Grigoriev I.V."/>
            <person name="Hibbett D.S."/>
        </authorList>
    </citation>
    <scope>NUCLEOTIDE SEQUENCE [LARGE SCALE GENOMIC DNA]</scope>
    <source>
        <strain evidence="5 6">HHB12733</strain>
    </source>
</reference>
<keyword evidence="3" id="KW-0560">Oxidoreductase</keyword>
<gene>
    <name evidence="5" type="ORF">CALCODRAFT_515663</name>
</gene>
<dbReference type="PANTHER" id="PTHR42748">
    <property type="entry name" value="NITROGEN METABOLITE REPRESSION PROTEIN NMRA FAMILY MEMBER"/>
    <property type="match status" value="1"/>
</dbReference>
<dbReference type="OrthoDB" id="300709at2759"/>
<keyword evidence="6" id="KW-1185">Reference proteome</keyword>
<evidence type="ECO:0000259" key="4">
    <source>
        <dbReference type="Pfam" id="PF05368"/>
    </source>
</evidence>
<sequence length="320" mass="34597">MTNKIVVVTGATGHQGRAVIDGLLKHGGCHIRGLSRNVAGEAAKGLAAKGVEMVVGHLLDRDSLLKAFAGAYAVFGVTLPFLPEGEVVQGHNLVDACKANDVPLLVWSSLPSARALSNGKYTGILYSLIVAHKAQTLMFFRHFDQKAAVDGYMRSVAQPGVVLNTGTFVENILNCDYLKPDADKPDEWHIYTPILGPDAAWPYIYIGADLGAVVVGIIENWQNDALRAELSKEPLVVVKGTVTGKEMAGIIHRVTGKACDYITVPADVVPAFVVEPYTWANEGFFTYGDKVDPPILGKLGVRLHTFEEFVKDLVVPFMEK</sequence>
<dbReference type="GO" id="GO:0005634">
    <property type="term" value="C:nucleus"/>
    <property type="evidence" value="ECO:0007669"/>
    <property type="project" value="TreeGrafter"/>
</dbReference>
<dbReference type="SUPFAM" id="SSF51735">
    <property type="entry name" value="NAD(P)-binding Rossmann-fold domains"/>
    <property type="match status" value="1"/>
</dbReference>
<dbReference type="InterPro" id="IPR051164">
    <property type="entry name" value="NmrA-like_oxidored"/>
</dbReference>
<dbReference type="InterPro" id="IPR036291">
    <property type="entry name" value="NAD(P)-bd_dom_sf"/>
</dbReference>
<name>A0A165HZJ7_9BASI</name>
<evidence type="ECO:0000256" key="2">
    <source>
        <dbReference type="ARBA" id="ARBA00022857"/>
    </source>
</evidence>
<dbReference type="STRING" id="1353952.A0A165HZJ7"/>
<comment type="similarity">
    <text evidence="1">Belongs to the NmrA-type oxidoreductase family.</text>
</comment>
<keyword evidence="2" id="KW-0521">NADP</keyword>